<dbReference type="RefSeq" id="XP_013892305.1">
    <property type="nucleotide sequence ID" value="XM_014036851.1"/>
</dbReference>
<reference evidence="2 3" key="1">
    <citation type="journal article" date="2013" name="BMC Genomics">
        <title>Reconstruction of the lipid metabolism for the microalga Monoraphidium neglectum from its genome sequence reveals characteristics suitable for biofuel production.</title>
        <authorList>
            <person name="Bogen C."/>
            <person name="Al-Dilaimi A."/>
            <person name="Albersmeier A."/>
            <person name="Wichmann J."/>
            <person name="Grundmann M."/>
            <person name="Rupp O."/>
            <person name="Lauersen K.J."/>
            <person name="Blifernez-Klassen O."/>
            <person name="Kalinowski J."/>
            <person name="Goesmann A."/>
            <person name="Mussgnug J.H."/>
            <person name="Kruse O."/>
        </authorList>
    </citation>
    <scope>NUCLEOTIDE SEQUENCE [LARGE SCALE GENOMIC DNA]</scope>
    <source>
        <strain evidence="2 3">SAG 48.87</strain>
    </source>
</reference>
<protein>
    <submittedName>
        <fullName evidence="2">Uncharacterized protein</fullName>
    </submittedName>
</protein>
<evidence type="ECO:0000256" key="1">
    <source>
        <dbReference type="SAM" id="Phobius"/>
    </source>
</evidence>
<organism evidence="2 3">
    <name type="scientific">Monoraphidium neglectum</name>
    <dbReference type="NCBI Taxonomy" id="145388"/>
    <lineage>
        <taxon>Eukaryota</taxon>
        <taxon>Viridiplantae</taxon>
        <taxon>Chlorophyta</taxon>
        <taxon>core chlorophytes</taxon>
        <taxon>Chlorophyceae</taxon>
        <taxon>CS clade</taxon>
        <taxon>Sphaeropleales</taxon>
        <taxon>Selenastraceae</taxon>
        <taxon>Monoraphidium</taxon>
    </lineage>
</organism>
<sequence length="181" mass="18996">MAFVIWHPGGVVTSACDVDIAEVCLKERPNMLHQPGQIADCLADALERIAAAEAAAKDGRAPPANPAPRLSDECRALADVAAPPDMRRAFEESLSAALLTSRLGLSAIESKTGVSLVARDAQTGEPRGVTLTGWTALFGVAAAVVTLLGAGFYGWRHYHGIGDASTVVLKSRQGYRRVSTS</sequence>
<dbReference type="KEGG" id="mng:MNEG_14676"/>
<keyword evidence="3" id="KW-1185">Reference proteome</keyword>
<keyword evidence="1" id="KW-0812">Transmembrane</keyword>
<evidence type="ECO:0000313" key="2">
    <source>
        <dbReference type="EMBL" id="KIY93285.1"/>
    </source>
</evidence>
<dbReference type="GeneID" id="25732262"/>
<dbReference type="EMBL" id="KK104896">
    <property type="protein sequence ID" value="KIY93285.1"/>
    <property type="molecule type" value="Genomic_DNA"/>
</dbReference>
<name>A0A0D2MDJ0_9CHLO</name>
<feature type="transmembrane region" description="Helical" evidence="1">
    <location>
        <begin position="131"/>
        <end position="155"/>
    </location>
</feature>
<proteinExistence type="predicted"/>
<dbReference type="Proteomes" id="UP000054498">
    <property type="component" value="Unassembled WGS sequence"/>
</dbReference>
<keyword evidence="1" id="KW-0472">Membrane</keyword>
<accession>A0A0D2MDJ0</accession>
<gene>
    <name evidence="2" type="ORF">MNEG_14676</name>
</gene>
<evidence type="ECO:0000313" key="3">
    <source>
        <dbReference type="Proteomes" id="UP000054498"/>
    </source>
</evidence>
<dbReference type="AlphaFoldDB" id="A0A0D2MDJ0"/>
<keyword evidence="1" id="KW-1133">Transmembrane helix</keyword>